<reference evidence="3 4" key="1">
    <citation type="submission" date="2019-04" db="EMBL/GenBank/DDBJ databases">
        <authorList>
            <person name="Hwang J.C."/>
        </authorList>
    </citation>
    <scope>NUCLEOTIDE SEQUENCE [LARGE SCALE GENOMIC DNA]</scope>
    <source>
        <strain evidence="3 4">IMCC35002</strain>
    </source>
</reference>
<keyword evidence="2" id="KW-0378">Hydrolase</keyword>
<dbReference type="GO" id="GO:0047617">
    <property type="term" value="F:fatty acyl-CoA hydrolase activity"/>
    <property type="evidence" value="ECO:0007669"/>
    <property type="project" value="TreeGrafter"/>
</dbReference>
<dbReference type="InterPro" id="IPR029069">
    <property type="entry name" value="HotDog_dom_sf"/>
</dbReference>
<dbReference type="PANTHER" id="PTHR31793">
    <property type="entry name" value="4-HYDROXYBENZOYL-COA THIOESTERASE FAMILY MEMBER"/>
    <property type="match status" value="1"/>
</dbReference>
<accession>A0A4U1BN01</accession>
<evidence type="ECO:0000256" key="2">
    <source>
        <dbReference type="ARBA" id="ARBA00022801"/>
    </source>
</evidence>
<dbReference type="EMBL" id="SWCJ01000006">
    <property type="protein sequence ID" value="TKB55063.1"/>
    <property type="molecule type" value="Genomic_DNA"/>
</dbReference>
<gene>
    <name evidence="3" type="ORF">FCL42_10905</name>
</gene>
<dbReference type="CDD" id="cd00586">
    <property type="entry name" value="4HBT"/>
    <property type="match status" value="1"/>
</dbReference>
<proteinExistence type="inferred from homology"/>
<dbReference type="OrthoDB" id="9799036at2"/>
<protein>
    <submittedName>
        <fullName evidence="3">Acyl-CoA thioesterase</fullName>
    </submittedName>
</protein>
<dbReference type="Pfam" id="PF13279">
    <property type="entry name" value="4HBT_2"/>
    <property type="match status" value="1"/>
</dbReference>
<keyword evidence="4" id="KW-1185">Reference proteome</keyword>
<organism evidence="3 4">
    <name type="scientific">Ferrimonas aestuarii</name>
    <dbReference type="NCBI Taxonomy" id="2569539"/>
    <lineage>
        <taxon>Bacteria</taxon>
        <taxon>Pseudomonadati</taxon>
        <taxon>Pseudomonadota</taxon>
        <taxon>Gammaproteobacteria</taxon>
        <taxon>Alteromonadales</taxon>
        <taxon>Ferrimonadaceae</taxon>
        <taxon>Ferrimonas</taxon>
    </lineage>
</organism>
<sequence>MLTTQLAPRFSETDALGHINNTSIPVWFEEARTPIFRCFVPNLNPREWNLILAGFKVDYLRPTFYGHDVEVRTGISRIGSSSLQIWHQALQQNQVVAQAEVAMVHYDYANECSAPIPEPIRESLGALMADKPW</sequence>
<dbReference type="Proteomes" id="UP000305675">
    <property type="component" value="Unassembled WGS sequence"/>
</dbReference>
<comment type="caution">
    <text evidence="3">The sequence shown here is derived from an EMBL/GenBank/DDBJ whole genome shotgun (WGS) entry which is preliminary data.</text>
</comment>
<evidence type="ECO:0000256" key="1">
    <source>
        <dbReference type="ARBA" id="ARBA00005953"/>
    </source>
</evidence>
<name>A0A4U1BN01_9GAMM</name>
<dbReference type="AlphaFoldDB" id="A0A4U1BN01"/>
<dbReference type="InterPro" id="IPR050563">
    <property type="entry name" value="4-hydroxybenzoyl-CoA_TE"/>
</dbReference>
<dbReference type="RefSeq" id="WP_136863449.1">
    <property type="nucleotide sequence ID" value="NZ_SWCJ01000006.1"/>
</dbReference>
<dbReference type="SUPFAM" id="SSF54637">
    <property type="entry name" value="Thioesterase/thiol ester dehydrase-isomerase"/>
    <property type="match status" value="1"/>
</dbReference>
<evidence type="ECO:0000313" key="3">
    <source>
        <dbReference type="EMBL" id="TKB55063.1"/>
    </source>
</evidence>
<evidence type="ECO:0000313" key="4">
    <source>
        <dbReference type="Proteomes" id="UP000305675"/>
    </source>
</evidence>
<dbReference type="Gene3D" id="3.10.129.10">
    <property type="entry name" value="Hotdog Thioesterase"/>
    <property type="match status" value="1"/>
</dbReference>
<comment type="similarity">
    <text evidence="1">Belongs to the 4-hydroxybenzoyl-CoA thioesterase family.</text>
</comment>
<dbReference type="PANTHER" id="PTHR31793:SF27">
    <property type="entry name" value="NOVEL THIOESTERASE SUPERFAMILY DOMAIN AND SAPOSIN A-TYPE DOMAIN CONTAINING PROTEIN (0610012H03RIK)"/>
    <property type="match status" value="1"/>
</dbReference>